<dbReference type="OrthoDB" id="2507294at2759"/>
<dbReference type="EMBL" id="AVOT02073536">
    <property type="protein sequence ID" value="MBW0562990.1"/>
    <property type="molecule type" value="Genomic_DNA"/>
</dbReference>
<name>A0A9Q3JK29_9BASI</name>
<accession>A0A9Q3JK29</accession>
<organism evidence="1 2">
    <name type="scientific">Austropuccinia psidii MF-1</name>
    <dbReference type="NCBI Taxonomy" id="1389203"/>
    <lineage>
        <taxon>Eukaryota</taxon>
        <taxon>Fungi</taxon>
        <taxon>Dikarya</taxon>
        <taxon>Basidiomycota</taxon>
        <taxon>Pucciniomycotina</taxon>
        <taxon>Pucciniomycetes</taxon>
        <taxon>Pucciniales</taxon>
        <taxon>Sphaerophragmiaceae</taxon>
        <taxon>Austropuccinia</taxon>
    </lineage>
</organism>
<keyword evidence="2" id="KW-1185">Reference proteome</keyword>
<dbReference type="Proteomes" id="UP000765509">
    <property type="component" value="Unassembled WGS sequence"/>
</dbReference>
<reference evidence="1" key="1">
    <citation type="submission" date="2021-03" db="EMBL/GenBank/DDBJ databases">
        <title>Draft genome sequence of rust myrtle Austropuccinia psidii MF-1, a brazilian biotype.</title>
        <authorList>
            <person name="Quecine M.C."/>
            <person name="Pachon D.M.R."/>
            <person name="Bonatelli M.L."/>
            <person name="Correr F.H."/>
            <person name="Franceschini L.M."/>
            <person name="Leite T.F."/>
            <person name="Margarido G.R.A."/>
            <person name="Almeida C.A."/>
            <person name="Ferrarezi J.A."/>
            <person name="Labate C.A."/>
        </authorList>
    </citation>
    <scope>NUCLEOTIDE SEQUENCE</scope>
    <source>
        <strain evidence="1">MF-1</strain>
    </source>
</reference>
<protein>
    <submittedName>
        <fullName evidence="1">Uncharacterized protein</fullName>
    </submittedName>
</protein>
<sequence length="114" mass="13472">MSQKMVHMKILKKCEGELEHARGSRCIEPCSREEYINALEDLVTRRKIGRAWKKFDIKSPDKPREPFKPNTFNSNEQRKLHKCGVIGHLDNNCLKKVKINEIEETEDYNDKEEE</sequence>
<comment type="caution">
    <text evidence="1">The sequence shown here is derived from an EMBL/GenBank/DDBJ whole genome shotgun (WGS) entry which is preliminary data.</text>
</comment>
<proteinExistence type="predicted"/>
<dbReference type="AlphaFoldDB" id="A0A9Q3JK29"/>
<evidence type="ECO:0000313" key="1">
    <source>
        <dbReference type="EMBL" id="MBW0562990.1"/>
    </source>
</evidence>
<gene>
    <name evidence="1" type="ORF">O181_102705</name>
</gene>
<evidence type="ECO:0000313" key="2">
    <source>
        <dbReference type="Proteomes" id="UP000765509"/>
    </source>
</evidence>